<dbReference type="GO" id="GO:0007165">
    <property type="term" value="P:signal transduction"/>
    <property type="evidence" value="ECO:0007669"/>
    <property type="project" value="UniProtKB-KW"/>
</dbReference>
<dbReference type="EMBL" id="NVLK01000038">
    <property type="protein sequence ID" value="PEC20626.1"/>
    <property type="molecule type" value="Genomic_DNA"/>
</dbReference>
<evidence type="ECO:0000259" key="8">
    <source>
        <dbReference type="PROSITE" id="PS50111"/>
    </source>
</evidence>
<keyword evidence="4 6" id="KW-0807">Transducer</keyword>
<dbReference type="GO" id="GO:0005886">
    <property type="term" value="C:plasma membrane"/>
    <property type="evidence" value="ECO:0007669"/>
    <property type="project" value="UniProtKB-SubCell"/>
</dbReference>
<evidence type="ECO:0000313" key="10">
    <source>
        <dbReference type="EMBL" id="PEC20626.1"/>
    </source>
</evidence>
<feature type="transmembrane region" description="Helical" evidence="7">
    <location>
        <begin position="199"/>
        <end position="222"/>
    </location>
</feature>
<dbReference type="Proteomes" id="UP000220006">
    <property type="component" value="Unassembled WGS sequence"/>
</dbReference>
<evidence type="ECO:0000256" key="5">
    <source>
        <dbReference type="ARBA" id="ARBA00029447"/>
    </source>
</evidence>
<dbReference type="PROSITE" id="PS50885">
    <property type="entry name" value="HAMP"/>
    <property type="match status" value="1"/>
</dbReference>
<dbReference type="Pfam" id="PF00015">
    <property type="entry name" value="MCPsignal"/>
    <property type="match status" value="1"/>
</dbReference>
<evidence type="ECO:0000256" key="1">
    <source>
        <dbReference type="ARBA" id="ARBA00004236"/>
    </source>
</evidence>
<name>A0A2A7HUF6_BACCE</name>
<dbReference type="InterPro" id="IPR004089">
    <property type="entry name" value="MCPsignal_dom"/>
</dbReference>
<evidence type="ECO:0000313" key="11">
    <source>
        <dbReference type="Proteomes" id="UP000220006"/>
    </source>
</evidence>
<proteinExistence type="inferred from homology"/>
<protein>
    <submittedName>
        <fullName evidence="10">Methyl-accepting chemotaxis protein</fullName>
    </submittedName>
</protein>
<gene>
    <name evidence="10" type="ORF">COM96_17970</name>
</gene>
<dbReference type="GO" id="GO:0006935">
    <property type="term" value="P:chemotaxis"/>
    <property type="evidence" value="ECO:0007669"/>
    <property type="project" value="InterPro"/>
</dbReference>
<dbReference type="SMART" id="SM00304">
    <property type="entry name" value="HAMP"/>
    <property type="match status" value="2"/>
</dbReference>
<keyword evidence="7" id="KW-0812">Transmembrane</keyword>
<dbReference type="Gene3D" id="1.10.287.950">
    <property type="entry name" value="Methyl-accepting chemotaxis protein"/>
    <property type="match status" value="1"/>
</dbReference>
<dbReference type="RefSeq" id="WP_097904921.1">
    <property type="nucleotide sequence ID" value="NZ_NVLK01000038.1"/>
</dbReference>
<comment type="subcellular location">
    <subcellularLocation>
        <location evidence="1">Cell membrane</location>
    </subcellularLocation>
</comment>
<dbReference type="CDD" id="cd06225">
    <property type="entry name" value="HAMP"/>
    <property type="match status" value="1"/>
</dbReference>
<keyword evidence="2" id="KW-1003">Cell membrane</keyword>
<feature type="domain" description="HAMP" evidence="9">
    <location>
        <begin position="223"/>
        <end position="274"/>
    </location>
</feature>
<keyword evidence="7" id="KW-1133">Transmembrane helix</keyword>
<dbReference type="InterPro" id="IPR004090">
    <property type="entry name" value="Chemotax_Me-accpt_rcpt"/>
</dbReference>
<dbReference type="SUPFAM" id="SSF58104">
    <property type="entry name" value="Methyl-accepting chemotaxis protein (MCP) signaling domain"/>
    <property type="match status" value="1"/>
</dbReference>
<dbReference type="Pfam" id="PF00672">
    <property type="entry name" value="HAMP"/>
    <property type="match status" value="1"/>
</dbReference>
<dbReference type="CDD" id="cd18773">
    <property type="entry name" value="PDC1_HK_sensor"/>
    <property type="match status" value="1"/>
</dbReference>
<sequence>MKKYWHKLSFLQKNVLLTVLVILTLVGTMGALSFNMFQNSMMSIFERHSFETGDTVLHKLDEEIVRDVAKDPAAEREKREKLTEKLDESTEELNSVGQTYIVGAKENEKGELQIVGLSTGLANVVEVKPGDYYKQPDLWMKAYDKVMSTKKANMTVVYEDALGSWVTILEPIKDGDDNIVAIVAADVDASIVPITKEKFIIQGLMFICISVLIATVIQFLIVRNALAPLRDLREGLRKVGEGDLSIKLEERPDDIGIINAYFNNTIEKFKGIVDKVKQTAEQVSSSSQELSASTKENSMAVQEIVSSMVGLRAGAQSQETSVQQYLGIVYEMEDKMEEITNAAKQMATASEDMEHHSVEGNGVIEQAINQMSIVQNAVQDLSSIIYSLETRSKEISDIVTVITGISNQTNSLALNASIEASGAGATGRGFAVVADEVRKLAEQTEASAKDIAKLIGETQAETEEAVVSMQKGSKEVESGIKLVQSSGAFFKKISKSAQSVTNQVRTVSSNSSDILQNSQNIVRVVNELSHIANTYANSSNIEESMKEQEMSVQDIAELATSLSWLSQELQELIGEFKS</sequence>
<evidence type="ECO:0000256" key="2">
    <source>
        <dbReference type="ARBA" id="ARBA00022475"/>
    </source>
</evidence>
<organism evidence="10 11">
    <name type="scientific">Bacillus cereus</name>
    <dbReference type="NCBI Taxonomy" id="1396"/>
    <lineage>
        <taxon>Bacteria</taxon>
        <taxon>Bacillati</taxon>
        <taxon>Bacillota</taxon>
        <taxon>Bacilli</taxon>
        <taxon>Bacillales</taxon>
        <taxon>Bacillaceae</taxon>
        <taxon>Bacillus</taxon>
        <taxon>Bacillus cereus group</taxon>
    </lineage>
</organism>
<dbReference type="PRINTS" id="PR00260">
    <property type="entry name" value="CHEMTRNSDUCR"/>
</dbReference>
<dbReference type="AlphaFoldDB" id="A0A2A7HUF6"/>
<comment type="similarity">
    <text evidence="5">Belongs to the methyl-accepting chemotaxis (MCP) protein family.</text>
</comment>
<dbReference type="SMART" id="SM00283">
    <property type="entry name" value="MA"/>
    <property type="match status" value="1"/>
</dbReference>
<evidence type="ECO:0000256" key="4">
    <source>
        <dbReference type="ARBA" id="ARBA00023224"/>
    </source>
</evidence>
<comment type="caution">
    <text evidence="10">The sequence shown here is derived from an EMBL/GenBank/DDBJ whole genome shotgun (WGS) entry which is preliminary data.</text>
</comment>
<dbReference type="InterPro" id="IPR003660">
    <property type="entry name" value="HAMP_dom"/>
</dbReference>
<dbReference type="PANTHER" id="PTHR32089">
    <property type="entry name" value="METHYL-ACCEPTING CHEMOTAXIS PROTEIN MCPB"/>
    <property type="match status" value="1"/>
</dbReference>
<evidence type="ECO:0000256" key="3">
    <source>
        <dbReference type="ARBA" id="ARBA00023136"/>
    </source>
</evidence>
<dbReference type="CDD" id="cd11386">
    <property type="entry name" value="MCP_signal"/>
    <property type="match status" value="1"/>
</dbReference>
<accession>A0A2A7HUF6</accession>
<reference evidence="10 11" key="1">
    <citation type="submission" date="2017-09" db="EMBL/GenBank/DDBJ databases">
        <title>Large-scale bioinformatics analysis of Bacillus genomes uncovers conserved roles of natural products in bacterial physiology.</title>
        <authorList>
            <consortium name="Agbiome Team Llc"/>
            <person name="Bleich R.M."/>
            <person name="Grubbs K.J."/>
            <person name="Santa Maria K.C."/>
            <person name="Allen S.E."/>
            <person name="Farag S."/>
            <person name="Shank E.A."/>
            <person name="Bowers A."/>
        </authorList>
    </citation>
    <scope>NUCLEOTIDE SEQUENCE [LARGE SCALE GENOMIC DNA]</scope>
    <source>
        <strain evidence="10 11">AFS096845</strain>
    </source>
</reference>
<dbReference type="GO" id="GO:0004888">
    <property type="term" value="F:transmembrane signaling receptor activity"/>
    <property type="evidence" value="ECO:0007669"/>
    <property type="project" value="InterPro"/>
</dbReference>
<dbReference type="PROSITE" id="PS50111">
    <property type="entry name" value="CHEMOTAXIS_TRANSDUC_2"/>
    <property type="match status" value="1"/>
</dbReference>
<evidence type="ECO:0000256" key="6">
    <source>
        <dbReference type="PROSITE-ProRule" id="PRU00284"/>
    </source>
</evidence>
<feature type="domain" description="Methyl-accepting transducer" evidence="8">
    <location>
        <begin position="293"/>
        <end position="529"/>
    </location>
</feature>
<evidence type="ECO:0000259" key="9">
    <source>
        <dbReference type="PROSITE" id="PS50885"/>
    </source>
</evidence>
<evidence type="ECO:0000256" key="7">
    <source>
        <dbReference type="SAM" id="Phobius"/>
    </source>
</evidence>
<dbReference type="PANTHER" id="PTHR32089:SF114">
    <property type="entry name" value="METHYL-ACCEPTING CHEMOTAXIS PROTEIN MCPB"/>
    <property type="match status" value="1"/>
</dbReference>
<keyword evidence="3 7" id="KW-0472">Membrane</keyword>